<dbReference type="AlphaFoldDB" id="A0A812HVA2"/>
<evidence type="ECO:0000313" key="3">
    <source>
        <dbReference type="EMBL" id="CAE6961959.1"/>
    </source>
</evidence>
<evidence type="ECO:0000313" key="4">
    <source>
        <dbReference type="Proteomes" id="UP000604046"/>
    </source>
</evidence>
<comment type="caution">
    <text evidence="3">The sequence shown here is derived from an EMBL/GenBank/DDBJ whole genome shotgun (WGS) entry which is preliminary data.</text>
</comment>
<dbReference type="PANTHER" id="PTHR21562">
    <property type="entry name" value="NOTUM-RELATED"/>
    <property type="match status" value="1"/>
</dbReference>
<evidence type="ECO:0000259" key="2">
    <source>
        <dbReference type="PROSITE" id="PS00524"/>
    </source>
</evidence>
<dbReference type="OrthoDB" id="2015280at2759"/>
<protein>
    <submittedName>
        <fullName evidence="3">PAE5 protein</fullName>
    </submittedName>
</protein>
<dbReference type="InterPro" id="IPR002939">
    <property type="entry name" value="DnaJ_C"/>
</dbReference>
<dbReference type="CDD" id="cd10747">
    <property type="entry name" value="DnaJ_C"/>
    <property type="match status" value="1"/>
</dbReference>
<evidence type="ECO:0000256" key="1">
    <source>
        <dbReference type="ARBA" id="ARBA00023157"/>
    </source>
</evidence>
<dbReference type="InterPro" id="IPR008971">
    <property type="entry name" value="HSP40/DnaJ_pept-bd"/>
</dbReference>
<dbReference type="GO" id="GO:0016787">
    <property type="term" value="F:hydrolase activity"/>
    <property type="evidence" value="ECO:0007669"/>
    <property type="project" value="InterPro"/>
</dbReference>
<reference evidence="3" key="1">
    <citation type="submission" date="2021-02" db="EMBL/GenBank/DDBJ databases">
        <authorList>
            <person name="Dougan E. K."/>
            <person name="Rhodes N."/>
            <person name="Thang M."/>
            <person name="Chan C."/>
        </authorList>
    </citation>
    <scope>NUCLEOTIDE SEQUENCE</scope>
</reference>
<dbReference type="Pfam" id="PF01556">
    <property type="entry name" value="DnaJ_C"/>
    <property type="match status" value="1"/>
</dbReference>
<dbReference type="InterPro" id="IPR036024">
    <property type="entry name" value="Somatomedin_B-like_dom_sf"/>
</dbReference>
<dbReference type="EMBL" id="CAJNDS010000113">
    <property type="protein sequence ID" value="CAE6961959.1"/>
    <property type="molecule type" value="Genomic_DNA"/>
</dbReference>
<dbReference type="Gene3D" id="4.10.410.20">
    <property type="match status" value="1"/>
</dbReference>
<name>A0A812HVA2_9DINO</name>
<proteinExistence type="predicted"/>
<feature type="domain" description="SMB" evidence="2">
    <location>
        <begin position="92"/>
        <end position="112"/>
    </location>
</feature>
<dbReference type="Proteomes" id="UP000604046">
    <property type="component" value="Unassembled WGS sequence"/>
</dbReference>
<keyword evidence="1" id="KW-1015">Disulfide bond</keyword>
<dbReference type="PANTHER" id="PTHR21562:SF67">
    <property type="entry name" value="PECTIN ACETYLESTERASE"/>
    <property type="match status" value="1"/>
</dbReference>
<accession>A0A812HVA2</accession>
<dbReference type="GO" id="GO:0051082">
    <property type="term" value="F:unfolded protein binding"/>
    <property type="evidence" value="ECO:0007669"/>
    <property type="project" value="InterPro"/>
</dbReference>
<gene>
    <name evidence="3" type="primary">PAE5</name>
    <name evidence="3" type="ORF">SNAT2548_LOCUS2023</name>
</gene>
<dbReference type="Gene3D" id="2.60.260.20">
    <property type="entry name" value="Urease metallochaperone UreE, N-terminal domain"/>
    <property type="match status" value="2"/>
</dbReference>
<dbReference type="InterPro" id="IPR001212">
    <property type="entry name" value="Somatomedin_B_dom"/>
</dbReference>
<dbReference type="SUPFAM" id="SSF49493">
    <property type="entry name" value="HSP40/DnaJ peptide-binding domain"/>
    <property type="match status" value="2"/>
</dbReference>
<dbReference type="Pfam" id="PF03283">
    <property type="entry name" value="PAE"/>
    <property type="match status" value="1"/>
</dbReference>
<keyword evidence="4" id="KW-1185">Reference proteome</keyword>
<dbReference type="PROSITE" id="PS00524">
    <property type="entry name" value="SMB_1"/>
    <property type="match status" value="1"/>
</dbReference>
<organism evidence="3 4">
    <name type="scientific">Symbiodinium natans</name>
    <dbReference type="NCBI Taxonomy" id="878477"/>
    <lineage>
        <taxon>Eukaryota</taxon>
        <taxon>Sar</taxon>
        <taxon>Alveolata</taxon>
        <taxon>Dinophyceae</taxon>
        <taxon>Suessiales</taxon>
        <taxon>Symbiodiniaceae</taxon>
        <taxon>Symbiodinium</taxon>
    </lineage>
</organism>
<dbReference type="Pfam" id="PF01033">
    <property type="entry name" value="Somatomedin_B"/>
    <property type="match status" value="1"/>
</dbReference>
<sequence>MYAVLQVFVDKGTPDGHKITMHGKADEAPGAEPGDVVVVVRQQEHSQFLRKEADLYMQVELSLAQALTGFRIVVSHLDGRKLLVRNKTGEDCWCNDACQAHGDCCSDFAVECGGEKPAECEKCGSYTCDEWIEWGAGKYTCESLGRDWGCKCAGCKCGGGSAQTTLSLLSEDKYPEARCLDGSMAGYYIRPGQEKDKFLLHLEGGGWCYDQNCKAPSADGTLMDCRKRSGGHLGSSKRWAQTKSADFLSGYLSADPKVNPVFSTWTLVYVPYCDGASFTGNSVVDDLHFKGEQILKAVLTELESKEGILEASRVVVSGGSAGASAVYFHADYIAKRLKEGGKQMEVLALPDAGFFLDVPDHQGVRCWPNQMISLFNVSGGYSSLHAGCLEKYTSEPWRCLFPEYFVDLIQTRLFIVNSLYDSSEITYSLGLDCCPGSCPYWKRPCTPAEMQQYDSLRSGHLTGWKARSRRVKGGGGGGGIYIQALSKVRYFGRSALSMQLTAACAAGSRTDSLRPCKEDLNPSVRHTLNPRTLKGLIPLCFPMPK</sequence>
<dbReference type="GO" id="GO:0006457">
    <property type="term" value="P:protein folding"/>
    <property type="evidence" value="ECO:0007669"/>
    <property type="project" value="InterPro"/>
</dbReference>
<dbReference type="InterPro" id="IPR004963">
    <property type="entry name" value="PAE/NOTUM"/>
</dbReference>
<dbReference type="SUPFAM" id="SSF90188">
    <property type="entry name" value="Somatomedin B domain"/>
    <property type="match status" value="1"/>
</dbReference>